<sequence>CKTSIKTSTVVLGNLSKIKDGCKASLMTFPISISRLEGAGFFRSVTEKGDMWYLHRIIPVSVFARCFGCTSRGPKTPTRILLFPNSIYAEPSAFFNTPTLIVTLRVSSIFLPSHLIPFASSSTQSVSRPPIIIHFLILT</sequence>
<protein>
    <submittedName>
        <fullName evidence="1">Uncharacterized protein</fullName>
    </submittedName>
</protein>
<gene>
    <name evidence="1" type="ORF">LCGC14_3166130</name>
</gene>
<accession>A0A0F8VKY4</accession>
<evidence type="ECO:0000313" key="1">
    <source>
        <dbReference type="EMBL" id="KKK45053.1"/>
    </source>
</evidence>
<comment type="caution">
    <text evidence="1">The sequence shown here is derived from an EMBL/GenBank/DDBJ whole genome shotgun (WGS) entry which is preliminary data.</text>
</comment>
<dbReference type="AlphaFoldDB" id="A0A0F8VKY4"/>
<dbReference type="EMBL" id="LAZR01070122">
    <property type="protein sequence ID" value="KKK45053.1"/>
    <property type="molecule type" value="Genomic_DNA"/>
</dbReference>
<feature type="non-terminal residue" evidence="1">
    <location>
        <position position="1"/>
    </location>
</feature>
<organism evidence="1">
    <name type="scientific">marine sediment metagenome</name>
    <dbReference type="NCBI Taxonomy" id="412755"/>
    <lineage>
        <taxon>unclassified sequences</taxon>
        <taxon>metagenomes</taxon>
        <taxon>ecological metagenomes</taxon>
    </lineage>
</organism>
<name>A0A0F8VKY4_9ZZZZ</name>
<proteinExistence type="predicted"/>
<reference evidence="1" key="1">
    <citation type="journal article" date="2015" name="Nature">
        <title>Complex archaea that bridge the gap between prokaryotes and eukaryotes.</title>
        <authorList>
            <person name="Spang A."/>
            <person name="Saw J.H."/>
            <person name="Jorgensen S.L."/>
            <person name="Zaremba-Niedzwiedzka K."/>
            <person name="Martijn J."/>
            <person name="Lind A.E."/>
            <person name="van Eijk R."/>
            <person name="Schleper C."/>
            <person name="Guy L."/>
            <person name="Ettema T.J."/>
        </authorList>
    </citation>
    <scope>NUCLEOTIDE SEQUENCE</scope>
</reference>